<dbReference type="InterPro" id="IPR001128">
    <property type="entry name" value="Cyt_P450"/>
</dbReference>
<dbReference type="GO" id="GO:0016705">
    <property type="term" value="F:oxidoreductase activity, acting on paired donors, with incorporation or reduction of molecular oxygen"/>
    <property type="evidence" value="ECO:0007669"/>
    <property type="project" value="InterPro"/>
</dbReference>
<dbReference type="RefSeq" id="WP_132507473.1">
    <property type="nucleotide sequence ID" value="NZ_SMKP01000023.1"/>
</dbReference>
<dbReference type="Proteomes" id="UP000294543">
    <property type="component" value="Unassembled WGS sequence"/>
</dbReference>
<dbReference type="Pfam" id="PF00067">
    <property type="entry name" value="p450"/>
    <property type="match status" value="1"/>
</dbReference>
<gene>
    <name evidence="8" type="ORF">E1294_11015</name>
</gene>
<dbReference type="SUPFAM" id="SSF48264">
    <property type="entry name" value="Cytochrome P450"/>
    <property type="match status" value="1"/>
</dbReference>
<evidence type="ECO:0000256" key="5">
    <source>
        <dbReference type="ARBA" id="ARBA00023004"/>
    </source>
</evidence>
<dbReference type="FunFam" id="1.10.630.10:FF:000018">
    <property type="entry name" value="Cytochrome P450 monooxygenase"/>
    <property type="match status" value="1"/>
</dbReference>
<name>A0A4R4WY58_9ACTN</name>
<dbReference type="OrthoDB" id="3563549at2"/>
<keyword evidence="3 7" id="KW-0479">Metal-binding</keyword>
<keyword evidence="4 7" id="KW-0560">Oxidoreductase</keyword>
<reference evidence="8 9" key="1">
    <citation type="submission" date="2019-03" db="EMBL/GenBank/DDBJ databases">
        <title>Draft genome sequences of novel Actinobacteria.</title>
        <authorList>
            <person name="Sahin N."/>
            <person name="Ay H."/>
            <person name="Saygin H."/>
        </authorList>
    </citation>
    <scope>NUCLEOTIDE SEQUENCE [LARGE SCALE GENOMIC DNA]</scope>
    <source>
        <strain evidence="8 9">KC712</strain>
    </source>
</reference>
<dbReference type="PANTHER" id="PTHR46696:SF1">
    <property type="entry name" value="CYTOCHROME P450 YJIB-RELATED"/>
    <property type="match status" value="1"/>
</dbReference>
<dbReference type="PRINTS" id="PR00385">
    <property type="entry name" value="P450"/>
</dbReference>
<dbReference type="InterPro" id="IPR036396">
    <property type="entry name" value="Cyt_P450_sf"/>
</dbReference>
<dbReference type="GO" id="GO:0020037">
    <property type="term" value="F:heme binding"/>
    <property type="evidence" value="ECO:0007669"/>
    <property type="project" value="InterPro"/>
</dbReference>
<dbReference type="AlphaFoldDB" id="A0A4R4WY58"/>
<dbReference type="Gene3D" id="1.10.630.10">
    <property type="entry name" value="Cytochrome P450"/>
    <property type="match status" value="1"/>
</dbReference>
<accession>A0A4R4WY58</accession>
<dbReference type="InterPro" id="IPR017972">
    <property type="entry name" value="Cyt_P450_CS"/>
</dbReference>
<evidence type="ECO:0000256" key="7">
    <source>
        <dbReference type="RuleBase" id="RU000461"/>
    </source>
</evidence>
<dbReference type="GO" id="GO:0005506">
    <property type="term" value="F:iron ion binding"/>
    <property type="evidence" value="ECO:0007669"/>
    <property type="project" value="InterPro"/>
</dbReference>
<evidence type="ECO:0000313" key="8">
    <source>
        <dbReference type="EMBL" id="TDD22711.1"/>
    </source>
</evidence>
<evidence type="ECO:0000256" key="3">
    <source>
        <dbReference type="ARBA" id="ARBA00022723"/>
    </source>
</evidence>
<dbReference type="EMBL" id="SMKP01000023">
    <property type="protein sequence ID" value="TDD22711.1"/>
    <property type="molecule type" value="Genomic_DNA"/>
</dbReference>
<evidence type="ECO:0000256" key="6">
    <source>
        <dbReference type="ARBA" id="ARBA00023033"/>
    </source>
</evidence>
<dbReference type="PRINTS" id="PR00359">
    <property type="entry name" value="BP450"/>
</dbReference>
<comment type="similarity">
    <text evidence="1 7">Belongs to the cytochrome P450 family.</text>
</comment>
<proteinExistence type="inferred from homology"/>
<keyword evidence="9" id="KW-1185">Reference proteome</keyword>
<keyword evidence="6 7" id="KW-0503">Monooxygenase</keyword>
<keyword evidence="5 7" id="KW-0408">Iron</keyword>
<evidence type="ECO:0000256" key="2">
    <source>
        <dbReference type="ARBA" id="ARBA00022617"/>
    </source>
</evidence>
<dbReference type="PANTHER" id="PTHR46696">
    <property type="entry name" value="P450, PUTATIVE (EUROFUNG)-RELATED"/>
    <property type="match status" value="1"/>
</dbReference>
<dbReference type="PROSITE" id="PS00086">
    <property type="entry name" value="CYTOCHROME_P450"/>
    <property type="match status" value="1"/>
</dbReference>
<evidence type="ECO:0000256" key="1">
    <source>
        <dbReference type="ARBA" id="ARBA00010617"/>
    </source>
</evidence>
<evidence type="ECO:0000256" key="4">
    <source>
        <dbReference type="ARBA" id="ARBA00023002"/>
    </source>
</evidence>
<comment type="caution">
    <text evidence="8">The sequence shown here is derived from an EMBL/GenBank/DDBJ whole genome shotgun (WGS) entry which is preliminary data.</text>
</comment>
<dbReference type="InterPro" id="IPR002397">
    <property type="entry name" value="Cyt_P450_B"/>
</dbReference>
<evidence type="ECO:0000313" key="9">
    <source>
        <dbReference type="Proteomes" id="UP000294543"/>
    </source>
</evidence>
<dbReference type="GO" id="GO:0004497">
    <property type="term" value="F:monooxygenase activity"/>
    <property type="evidence" value="ECO:0007669"/>
    <property type="project" value="UniProtKB-KW"/>
</dbReference>
<protein>
    <submittedName>
        <fullName evidence="8">Cytochrome P450</fullName>
    </submittedName>
</protein>
<sequence length="395" mass="41730">MSETTLPVLPFDRPDPMAPPPVYARLREGAPVARVITPDGRRAWLVTSYDAAAEILSDRRYGLAPPGVEMTGNDTLFQDGAAHARLRRLVSKAFGPRGVGVLRQRVEHLADAYVSALADGGPPADLVSGLAAPLSITVIGELLGVAIGDRERFRALADAAGAVDFSFGAEEDLAAAAEAWNALTAYAGELVAAKREAPGDDLLSALVTIRDAEDGRLSDAELIAMATTLVAAGYQTAGNAISTGAVRLLMEGRLSALLSSGEGEIGEVVEEVLRMQAGRTGEPFPRYAQEDLEPAGVRIGAGDMVLVRLEAAHRDPAHFADPDRFWPERRSSPSLVFGHGMHYCLGAPLARVELAAALGALARRLPGLKLQVPVEEIEWIGGGNDTGPKAVRVTW</sequence>
<keyword evidence="2 7" id="KW-0349">Heme</keyword>
<organism evidence="8 9">
    <name type="scientific">Nonomuraea diastatica</name>
    <dbReference type="NCBI Taxonomy" id="1848329"/>
    <lineage>
        <taxon>Bacteria</taxon>
        <taxon>Bacillati</taxon>
        <taxon>Actinomycetota</taxon>
        <taxon>Actinomycetes</taxon>
        <taxon>Streptosporangiales</taxon>
        <taxon>Streptosporangiaceae</taxon>
        <taxon>Nonomuraea</taxon>
    </lineage>
</organism>